<gene>
    <name evidence="1" type="ORF">HHI36_006668</name>
</gene>
<name>A0ABD2NY59_9CUCU</name>
<keyword evidence="2" id="KW-1185">Reference proteome</keyword>
<reference evidence="1 2" key="1">
    <citation type="journal article" date="2021" name="BMC Biol.">
        <title>Horizontally acquired antibacterial genes associated with adaptive radiation of ladybird beetles.</title>
        <authorList>
            <person name="Li H.S."/>
            <person name="Tang X.F."/>
            <person name="Huang Y.H."/>
            <person name="Xu Z.Y."/>
            <person name="Chen M.L."/>
            <person name="Du X.Y."/>
            <person name="Qiu B.Y."/>
            <person name="Chen P.T."/>
            <person name="Zhang W."/>
            <person name="Slipinski A."/>
            <person name="Escalona H.E."/>
            <person name="Waterhouse R.M."/>
            <person name="Zwick A."/>
            <person name="Pang H."/>
        </authorList>
    </citation>
    <scope>NUCLEOTIDE SEQUENCE [LARGE SCALE GENOMIC DNA]</scope>
    <source>
        <strain evidence="1">SYSU2018</strain>
    </source>
</reference>
<dbReference type="AlphaFoldDB" id="A0ABD2NY59"/>
<organism evidence="1 2">
    <name type="scientific">Cryptolaemus montrouzieri</name>
    <dbReference type="NCBI Taxonomy" id="559131"/>
    <lineage>
        <taxon>Eukaryota</taxon>
        <taxon>Metazoa</taxon>
        <taxon>Ecdysozoa</taxon>
        <taxon>Arthropoda</taxon>
        <taxon>Hexapoda</taxon>
        <taxon>Insecta</taxon>
        <taxon>Pterygota</taxon>
        <taxon>Neoptera</taxon>
        <taxon>Endopterygota</taxon>
        <taxon>Coleoptera</taxon>
        <taxon>Polyphaga</taxon>
        <taxon>Cucujiformia</taxon>
        <taxon>Coccinelloidea</taxon>
        <taxon>Coccinellidae</taxon>
        <taxon>Scymninae</taxon>
        <taxon>Scymnini</taxon>
        <taxon>Cryptolaemus</taxon>
    </lineage>
</organism>
<protein>
    <submittedName>
        <fullName evidence="1">Uncharacterized protein</fullName>
    </submittedName>
</protein>
<evidence type="ECO:0000313" key="2">
    <source>
        <dbReference type="Proteomes" id="UP001516400"/>
    </source>
</evidence>
<dbReference type="Proteomes" id="UP001516400">
    <property type="component" value="Unassembled WGS sequence"/>
</dbReference>
<sequence length="107" mass="12458">MTTVQNLIMFVLKYKTHHIVNCVQVKFYPAKMFTLPIHSWCSKIGTFFSSLNVVYSPRISRNSVLRGTTNSPKLEQKRVKGGNQFRPIKNRICLYCQNLDAKFLLFL</sequence>
<feature type="non-terminal residue" evidence="1">
    <location>
        <position position="107"/>
    </location>
</feature>
<proteinExistence type="predicted"/>
<evidence type="ECO:0000313" key="1">
    <source>
        <dbReference type="EMBL" id="KAL3283529.1"/>
    </source>
</evidence>
<accession>A0ABD2NY59</accession>
<comment type="caution">
    <text evidence="1">The sequence shown here is derived from an EMBL/GenBank/DDBJ whole genome shotgun (WGS) entry which is preliminary data.</text>
</comment>
<dbReference type="EMBL" id="JABFTP020000144">
    <property type="protein sequence ID" value="KAL3283529.1"/>
    <property type="molecule type" value="Genomic_DNA"/>
</dbReference>